<feature type="compositionally biased region" description="Polar residues" evidence="1">
    <location>
        <begin position="117"/>
        <end position="130"/>
    </location>
</feature>
<organism evidence="2 3">
    <name type="scientific">Botryotinia fuckeliana (strain BcDW1)</name>
    <name type="common">Noble rot fungus</name>
    <name type="synonym">Botrytis cinerea</name>
    <dbReference type="NCBI Taxonomy" id="1290391"/>
    <lineage>
        <taxon>Eukaryota</taxon>
        <taxon>Fungi</taxon>
        <taxon>Dikarya</taxon>
        <taxon>Ascomycota</taxon>
        <taxon>Pezizomycotina</taxon>
        <taxon>Leotiomycetes</taxon>
        <taxon>Helotiales</taxon>
        <taxon>Sclerotiniaceae</taxon>
        <taxon>Botrytis</taxon>
    </lineage>
</organism>
<dbReference type="EMBL" id="KB708037">
    <property type="protein sequence ID" value="EMR82430.1"/>
    <property type="molecule type" value="Genomic_DNA"/>
</dbReference>
<proteinExistence type="predicted"/>
<gene>
    <name evidence="2" type="ORF">BcDW1_8923</name>
</gene>
<feature type="region of interest" description="Disordered" evidence="1">
    <location>
        <begin position="1"/>
        <end position="174"/>
    </location>
</feature>
<feature type="compositionally biased region" description="Low complexity" evidence="1">
    <location>
        <begin position="145"/>
        <end position="155"/>
    </location>
</feature>
<dbReference type="HOGENOM" id="CLU_756474_0_0_1"/>
<protein>
    <submittedName>
        <fullName evidence="2">Putative nf-x1-type zinc finger protein nfxl1 protein</fullName>
    </submittedName>
</protein>
<feature type="compositionally biased region" description="Basic residues" evidence="1">
    <location>
        <begin position="16"/>
        <end position="28"/>
    </location>
</feature>
<accession>M7TM00</accession>
<dbReference type="AlphaFoldDB" id="M7TM00"/>
<feature type="compositionally biased region" description="Polar residues" evidence="1">
    <location>
        <begin position="68"/>
        <end position="81"/>
    </location>
</feature>
<evidence type="ECO:0000313" key="3">
    <source>
        <dbReference type="Proteomes" id="UP000012045"/>
    </source>
</evidence>
<feature type="compositionally biased region" description="Low complexity" evidence="1">
    <location>
        <begin position="30"/>
        <end position="50"/>
    </location>
</feature>
<dbReference type="Proteomes" id="UP000012045">
    <property type="component" value="Unassembled WGS sequence"/>
</dbReference>
<feature type="compositionally biased region" description="Gly residues" evidence="1">
    <location>
        <begin position="84"/>
        <end position="96"/>
    </location>
</feature>
<dbReference type="OrthoDB" id="6512771at2759"/>
<evidence type="ECO:0000256" key="1">
    <source>
        <dbReference type="SAM" id="MobiDB-lite"/>
    </source>
</evidence>
<dbReference type="STRING" id="1290391.M7TM00"/>
<sequence>MATAEPSPASGSNRPPRTRTRRPRRGGHRNTGPAPADANTNATPNQTTQPPNGPLALRSASVAPLPDSNPSTPSNLRNSNANNRGGGNGRRGGFGRGGRRGGGRGQPMANGRVFGGQLTSNLHTGPTSDAGSLAGDAPAFTPGQPIAARPGPSRAPRARRMSKSQAADLPTRTHEDITNGQYECAICTNEVLPNSKLGYHHILAGKVVQKSGLDTVLIHVILCAMLDRVRLALIWGLHFLASVAKRRFQEDVWIRSTKADGGVGKFATMYFLAENTIASEVVMRASVAVVKFLLNQHAIVVKSRKLYLARNAMKSVKAKHQPIRLMVKVWQRGHGLDLLTVALNAVDLLIAANRIITVRLDATLKI</sequence>
<name>M7TM00_BOTF1</name>
<evidence type="ECO:0000313" key="2">
    <source>
        <dbReference type="EMBL" id="EMR82430.1"/>
    </source>
</evidence>
<reference evidence="3" key="1">
    <citation type="journal article" date="2013" name="Genome Announc.">
        <title>Draft genome sequence of Botrytis cinerea BcDW1, inoculum for noble rot of grape berries.</title>
        <authorList>
            <person name="Blanco-Ulate B."/>
            <person name="Allen G."/>
            <person name="Powell A.L."/>
            <person name="Cantu D."/>
        </authorList>
    </citation>
    <scope>NUCLEOTIDE SEQUENCE [LARGE SCALE GENOMIC DNA]</scope>
    <source>
        <strain evidence="3">BcDW1</strain>
    </source>
</reference>